<dbReference type="CDD" id="cd01131">
    <property type="entry name" value="PilT"/>
    <property type="match status" value="1"/>
</dbReference>
<dbReference type="SMART" id="SM00382">
    <property type="entry name" value="AAA"/>
    <property type="match status" value="1"/>
</dbReference>
<dbReference type="KEGG" id="alus:STSP2_02774"/>
<feature type="domain" description="Bacterial type II secretion system protein E" evidence="2">
    <location>
        <begin position="198"/>
        <end position="212"/>
    </location>
</feature>
<dbReference type="Pfam" id="PF00437">
    <property type="entry name" value="T2SSE"/>
    <property type="match status" value="1"/>
</dbReference>
<dbReference type="GO" id="GO:0016887">
    <property type="term" value="F:ATP hydrolysis activity"/>
    <property type="evidence" value="ECO:0007669"/>
    <property type="project" value="InterPro"/>
</dbReference>
<keyword evidence="4" id="KW-1185">Reference proteome</keyword>
<evidence type="ECO:0000256" key="1">
    <source>
        <dbReference type="ARBA" id="ARBA00006611"/>
    </source>
</evidence>
<gene>
    <name evidence="3" type="primary">pilT_5</name>
    <name evidence="3" type="ORF">STSP2_02774</name>
</gene>
<organism evidence="3 4">
    <name type="scientific">Anaerohalosphaera lusitana</name>
    <dbReference type="NCBI Taxonomy" id="1936003"/>
    <lineage>
        <taxon>Bacteria</taxon>
        <taxon>Pseudomonadati</taxon>
        <taxon>Planctomycetota</taxon>
        <taxon>Phycisphaerae</taxon>
        <taxon>Sedimentisphaerales</taxon>
        <taxon>Anaerohalosphaeraceae</taxon>
        <taxon>Anaerohalosphaera</taxon>
    </lineage>
</organism>
<name>A0A1U9NNT9_9BACT</name>
<dbReference type="InterPro" id="IPR050921">
    <property type="entry name" value="T4SS_GSP_E_ATPase"/>
</dbReference>
<dbReference type="NCBIfam" id="TIGR01420">
    <property type="entry name" value="pilT_fam"/>
    <property type="match status" value="1"/>
</dbReference>
<comment type="similarity">
    <text evidence="1">Belongs to the GSP E family.</text>
</comment>
<dbReference type="EMBL" id="CP019791">
    <property type="protein sequence ID" value="AQT69581.1"/>
    <property type="molecule type" value="Genomic_DNA"/>
</dbReference>
<dbReference type="InterPro" id="IPR001482">
    <property type="entry name" value="T2SS/T4SS_dom"/>
</dbReference>
<dbReference type="PROSITE" id="PS00662">
    <property type="entry name" value="T2SP_E"/>
    <property type="match status" value="1"/>
</dbReference>
<dbReference type="RefSeq" id="WP_205847903.1">
    <property type="nucleotide sequence ID" value="NZ_CP019791.1"/>
</dbReference>
<dbReference type="GO" id="GO:0005524">
    <property type="term" value="F:ATP binding"/>
    <property type="evidence" value="ECO:0007669"/>
    <property type="project" value="InterPro"/>
</dbReference>
<evidence type="ECO:0000313" key="4">
    <source>
        <dbReference type="Proteomes" id="UP000189674"/>
    </source>
</evidence>
<dbReference type="Gene3D" id="3.40.50.300">
    <property type="entry name" value="P-loop containing nucleotide triphosphate hydrolases"/>
    <property type="match status" value="1"/>
</dbReference>
<dbReference type="InterPro" id="IPR003593">
    <property type="entry name" value="AAA+_ATPase"/>
</dbReference>
<accession>A0A1U9NNT9</accession>
<dbReference type="AlphaFoldDB" id="A0A1U9NNT9"/>
<dbReference type="Proteomes" id="UP000189674">
    <property type="component" value="Chromosome"/>
</dbReference>
<dbReference type="STRING" id="1936003.STSP2_02774"/>
<dbReference type="PANTHER" id="PTHR30486:SF16">
    <property type="entry name" value="TWITCHING MOTILITY PROTEIN PILT"/>
    <property type="match status" value="1"/>
</dbReference>
<protein>
    <submittedName>
        <fullName evidence="3">Twitching mobility protein</fullName>
    </submittedName>
</protein>
<evidence type="ECO:0000313" key="3">
    <source>
        <dbReference type="EMBL" id="AQT69581.1"/>
    </source>
</evidence>
<dbReference type="InterPro" id="IPR006321">
    <property type="entry name" value="PilT/PilU"/>
</dbReference>
<dbReference type="Gene3D" id="3.30.450.90">
    <property type="match status" value="1"/>
</dbReference>
<reference evidence="4" key="1">
    <citation type="submission" date="2017-02" db="EMBL/GenBank/DDBJ databases">
        <title>Comparative genomics and description of representatives of a novel lineage of planctomycetes thriving in anoxic sediments.</title>
        <authorList>
            <person name="Spring S."/>
            <person name="Bunk B."/>
            <person name="Sproer C."/>
        </authorList>
    </citation>
    <scope>NUCLEOTIDE SEQUENCE [LARGE SCALE GENOMIC DNA]</scope>
    <source>
        <strain evidence="4">ST-NAGAB-D1</strain>
    </source>
</reference>
<proteinExistence type="inferred from homology"/>
<evidence type="ECO:0000259" key="2">
    <source>
        <dbReference type="PROSITE" id="PS00662"/>
    </source>
</evidence>
<dbReference type="InterPro" id="IPR027417">
    <property type="entry name" value="P-loop_NTPase"/>
</dbReference>
<dbReference type="PANTHER" id="PTHR30486">
    <property type="entry name" value="TWITCHING MOTILITY PROTEIN PILT"/>
    <property type="match status" value="1"/>
</dbReference>
<sequence length="352" mass="39307">MNIETSMQELLGKLSSTIGASDLILTAGQPPQIRIKNEIVSLDFPRLSIDDTYRLSTSVLDEEQKEKFNQDKELDLSLEIDGAGRFRINMFRQRGAAAFVARSVMSTIPTFEELGLPDIMYRLGSLQRGLVLFTGPVGTGKTTTIASLVNYINQTRACHIVSIEDPIEYIHTHIKSTVNQREVGTDTHSFKEALRRILRQSPDVIVIGEIRDRESAQAAMTLAETGHLTLATLHTRGCPASVTRLVDMFGQDQHQQVRSQLSASLAAVIWQQLILSEQEDRLILATEIMTATPAVRSLIRQGRMHEIYSLLQSGKKNGMHTMEQSIRELISRGLLDANWLNDNYSDVYAAKA</sequence>
<dbReference type="SUPFAM" id="SSF52540">
    <property type="entry name" value="P-loop containing nucleoside triphosphate hydrolases"/>
    <property type="match status" value="1"/>
</dbReference>